<accession>A0ABS6JGG9</accession>
<keyword evidence="6 7" id="KW-0472">Membrane</keyword>
<comment type="similarity">
    <text evidence="1 7">Belongs to the Lgt family.</text>
</comment>
<gene>
    <name evidence="7 9" type="primary">lgt</name>
    <name evidence="9" type="ORF">KS419_13670</name>
</gene>
<organism evidence="9 10">
    <name type="scientific">Evansella tamaricis</name>
    <dbReference type="NCBI Taxonomy" id="2069301"/>
    <lineage>
        <taxon>Bacteria</taxon>
        <taxon>Bacillati</taxon>
        <taxon>Bacillota</taxon>
        <taxon>Bacilli</taxon>
        <taxon>Bacillales</taxon>
        <taxon>Bacillaceae</taxon>
        <taxon>Evansella</taxon>
    </lineage>
</organism>
<feature type="region of interest" description="Disordered" evidence="8">
    <location>
        <begin position="291"/>
        <end position="316"/>
    </location>
</feature>
<dbReference type="HAMAP" id="MF_01147">
    <property type="entry name" value="Lgt"/>
    <property type="match status" value="1"/>
</dbReference>
<dbReference type="EC" id="2.5.1.145" evidence="7"/>
<comment type="caution">
    <text evidence="9">The sequence shown here is derived from an EMBL/GenBank/DDBJ whole genome shotgun (WGS) entry which is preliminary data.</text>
</comment>
<dbReference type="PANTHER" id="PTHR30589:SF0">
    <property type="entry name" value="PHOSPHATIDYLGLYCEROL--PROLIPOPROTEIN DIACYLGLYCERYL TRANSFERASE"/>
    <property type="match status" value="1"/>
</dbReference>
<sequence length="316" mass="35556">MLGWEFPILDFLKRGVCPLITIGTIQPLNPVALELGPITVYWYGLLIGLGAFLGYVLATREATKRGLPKELFADLLLYALPLAVIGARLYYVIFRWEQFADNPARAFAIWEGGLAIHGALIASVLTALIFAKKRGYSFWKIADIAAPSILLGQAVGRWGNFMNQEVYGGEVSRSFLENMMLPEFIINQMYINGAYHHPTFLYESIWNLIGVAILLYLRRVNMRRGEMFITYAIWYSVGRFFIEGIRTDYLLIGDFLRTAQVVSILTVVGGIILIIYRRKKGMADARYLDEEPVKGNNKPGNKKGGSKSGGKKKKKK</sequence>
<feature type="transmembrane region" description="Helical" evidence="7">
    <location>
        <begin position="71"/>
        <end position="94"/>
    </location>
</feature>
<evidence type="ECO:0000256" key="4">
    <source>
        <dbReference type="ARBA" id="ARBA00022692"/>
    </source>
</evidence>
<dbReference type="InterPro" id="IPR001640">
    <property type="entry name" value="Lgt"/>
</dbReference>
<evidence type="ECO:0000313" key="9">
    <source>
        <dbReference type="EMBL" id="MBU9712774.1"/>
    </source>
</evidence>
<evidence type="ECO:0000256" key="2">
    <source>
        <dbReference type="ARBA" id="ARBA00022475"/>
    </source>
</evidence>
<feature type="transmembrane region" description="Helical" evidence="7">
    <location>
        <begin position="114"/>
        <end position="131"/>
    </location>
</feature>
<comment type="subcellular location">
    <subcellularLocation>
        <location evidence="7">Cell membrane</location>
        <topology evidence="7">Multi-pass membrane protein</topology>
    </subcellularLocation>
</comment>
<dbReference type="EMBL" id="JAHQCS010000110">
    <property type="protein sequence ID" value="MBU9712774.1"/>
    <property type="molecule type" value="Genomic_DNA"/>
</dbReference>
<evidence type="ECO:0000256" key="1">
    <source>
        <dbReference type="ARBA" id="ARBA00007150"/>
    </source>
</evidence>
<keyword evidence="5 7" id="KW-1133">Transmembrane helix</keyword>
<dbReference type="PANTHER" id="PTHR30589">
    <property type="entry name" value="PROLIPOPROTEIN DIACYLGLYCERYL TRANSFERASE"/>
    <property type="match status" value="1"/>
</dbReference>
<comment type="catalytic activity">
    <reaction evidence="7">
        <text>L-cysteinyl-[prolipoprotein] + a 1,2-diacyl-sn-glycero-3-phospho-(1'-sn-glycerol) = an S-1,2-diacyl-sn-glyceryl-L-cysteinyl-[prolipoprotein] + sn-glycerol 1-phosphate + H(+)</text>
        <dbReference type="Rhea" id="RHEA:56712"/>
        <dbReference type="Rhea" id="RHEA-COMP:14679"/>
        <dbReference type="Rhea" id="RHEA-COMP:14680"/>
        <dbReference type="ChEBI" id="CHEBI:15378"/>
        <dbReference type="ChEBI" id="CHEBI:29950"/>
        <dbReference type="ChEBI" id="CHEBI:57685"/>
        <dbReference type="ChEBI" id="CHEBI:64716"/>
        <dbReference type="ChEBI" id="CHEBI:140658"/>
        <dbReference type="EC" id="2.5.1.145"/>
    </reaction>
</comment>
<feature type="compositionally biased region" description="Basic residues" evidence="8">
    <location>
        <begin position="300"/>
        <end position="316"/>
    </location>
</feature>
<evidence type="ECO:0000256" key="8">
    <source>
        <dbReference type="SAM" id="MobiDB-lite"/>
    </source>
</evidence>
<keyword evidence="4 7" id="KW-0812">Transmembrane</keyword>
<feature type="transmembrane region" description="Helical" evidence="7">
    <location>
        <begin position="40"/>
        <end position="59"/>
    </location>
</feature>
<evidence type="ECO:0000313" key="10">
    <source>
        <dbReference type="Proteomes" id="UP000784880"/>
    </source>
</evidence>
<name>A0ABS6JGG9_9BACI</name>
<evidence type="ECO:0000256" key="3">
    <source>
        <dbReference type="ARBA" id="ARBA00022679"/>
    </source>
</evidence>
<feature type="transmembrane region" description="Helical" evidence="7">
    <location>
        <begin position="258"/>
        <end position="276"/>
    </location>
</feature>
<feature type="transmembrane region" description="Helical" evidence="7">
    <location>
        <begin position="229"/>
        <end position="252"/>
    </location>
</feature>
<comment type="pathway">
    <text evidence="7">Protein modification; lipoprotein biosynthesis (diacylglyceryl transfer).</text>
</comment>
<proteinExistence type="inferred from homology"/>
<feature type="binding site" evidence="7">
    <location>
        <position position="157"/>
    </location>
    <ligand>
        <name>a 1,2-diacyl-sn-glycero-3-phospho-(1'-sn-glycerol)</name>
        <dbReference type="ChEBI" id="CHEBI:64716"/>
    </ligand>
</feature>
<protein>
    <recommendedName>
        <fullName evidence="7">Phosphatidylglycerol--prolipoprotein diacylglyceryl transferase</fullName>
        <ecNumber evidence="7">2.5.1.145</ecNumber>
    </recommendedName>
</protein>
<reference evidence="9 10" key="1">
    <citation type="submission" date="2021-06" db="EMBL/GenBank/DDBJ databases">
        <title>Bacillus sp. RD4P76, an endophyte from a halophyte.</title>
        <authorList>
            <person name="Sun J.-Q."/>
        </authorList>
    </citation>
    <scope>NUCLEOTIDE SEQUENCE [LARGE SCALE GENOMIC DNA]</scope>
    <source>
        <strain evidence="9 10">CGMCC 1.15917</strain>
    </source>
</reference>
<comment type="function">
    <text evidence="7">Catalyzes the transfer of the diacylglyceryl group from phosphatidylglycerol to the sulfhydryl group of the N-terminal cysteine of a prolipoprotein, the first step in the formation of mature lipoproteins.</text>
</comment>
<keyword evidence="2 7" id="KW-1003">Cell membrane</keyword>
<evidence type="ECO:0000256" key="5">
    <source>
        <dbReference type="ARBA" id="ARBA00022989"/>
    </source>
</evidence>
<keyword evidence="10" id="KW-1185">Reference proteome</keyword>
<evidence type="ECO:0000256" key="6">
    <source>
        <dbReference type="ARBA" id="ARBA00023136"/>
    </source>
</evidence>
<dbReference type="PROSITE" id="PS01311">
    <property type="entry name" value="LGT"/>
    <property type="match status" value="1"/>
</dbReference>
<keyword evidence="3 7" id="KW-0808">Transferase</keyword>
<dbReference type="GO" id="GO:0016740">
    <property type="term" value="F:transferase activity"/>
    <property type="evidence" value="ECO:0007669"/>
    <property type="project" value="UniProtKB-KW"/>
</dbReference>
<evidence type="ECO:0000256" key="7">
    <source>
        <dbReference type="HAMAP-Rule" id="MF_01147"/>
    </source>
</evidence>
<dbReference type="NCBIfam" id="TIGR00544">
    <property type="entry name" value="lgt"/>
    <property type="match status" value="1"/>
</dbReference>
<dbReference type="Proteomes" id="UP000784880">
    <property type="component" value="Unassembled WGS sequence"/>
</dbReference>
<dbReference type="Pfam" id="PF01790">
    <property type="entry name" value="LGT"/>
    <property type="match status" value="1"/>
</dbReference>